<evidence type="ECO:0000313" key="1">
    <source>
        <dbReference type="EMBL" id="QPI48820.1"/>
    </source>
</evidence>
<gene>
    <name evidence="1" type="ORF">IV454_25460</name>
</gene>
<name>A0AA48WCN5_9BURK</name>
<dbReference type="EMBL" id="CP065053">
    <property type="protein sequence ID" value="QPI48820.1"/>
    <property type="molecule type" value="Genomic_DNA"/>
</dbReference>
<dbReference type="Proteomes" id="UP000662888">
    <property type="component" value="Chromosome"/>
</dbReference>
<keyword evidence="2" id="KW-1185">Reference proteome</keyword>
<organism evidence="1 2">
    <name type="scientific">Massilia antarctica</name>
    <dbReference type="NCBI Taxonomy" id="2765360"/>
    <lineage>
        <taxon>Bacteria</taxon>
        <taxon>Pseudomonadati</taxon>
        <taxon>Pseudomonadota</taxon>
        <taxon>Betaproteobacteria</taxon>
        <taxon>Burkholderiales</taxon>
        <taxon>Oxalobacteraceae</taxon>
        <taxon>Telluria group</taxon>
        <taxon>Massilia</taxon>
    </lineage>
</organism>
<dbReference type="RefSeq" id="WP_206088436.1">
    <property type="nucleotide sequence ID" value="NZ_CP065053.1"/>
</dbReference>
<reference evidence="1 2" key="1">
    <citation type="submission" date="2020-11" db="EMBL/GenBank/DDBJ databases">
        <authorList>
            <person name="Sun Q."/>
        </authorList>
    </citation>
    <scope>NUCLEOTIDE SEQUENCE [LARGE SCALE GENOMIC DNA]</scope>
    <source>
        <strain evidence="1 2">P8398</strain>
    </source>
</reference>
<evidence type="ECO:0008006" key="3">
    <source>
        <dbReference type="Google" id="ProtNLM"/>
    </source>
</evidence>
<protein>
    <recommendedName>
        <fullName evidence="3">Transposase IS4-like domain-containing protein</fullName>
    </recommendedName>
</protein>
<sequence>MSVQHLDRLSSKDLLLLDRGYPSRWLVALLNERAISLCMRVEKAGDGGFACVRAFGRIAVCPA</sequence>
<evidence type="ECO:0000313" key="2">
    <source>
        <dbReference type="Proteomes" id="UP000662888"/>
    </source>
</evidence>
<accession>A0AA48WCN5</accession>
<proteinExistence type="predicted"/>